<dbReference type="NCBIfam" id="TIGR03164">
    <property type="entry name" value="UHCUDC"/>
    <property type="match status" value="1"/>
</dbReference>
<dbReference type="EC" id="4.1.1.97" evidence="3"/>
<keyword evidence="4" id="KW-0659">Purine metabolism</keyword>
<accession>A0A942SUL8</accession>
<dbReference type="Proteomes" id="UP000677265">
    <property type="component" value="Unassembled WGS sequence"/>
</dbReference>
<dbReference type="GO" id="GO:0000255">
    <property type="term" value="P:allantoin metabolic process"/>
    <property type="evidence" value="ECO:0007669"/>
    <property type="project" value="InterPro"/>
</dbReference>
<evidence type="ECO:0000256" key="4">
    <source>
        <dbReference type="ARBA" id="ARBA00022631"/>
    </source>
</evidence>
<dbReference type="GO" id="GO:0006144">
    <property type="term" value="P:purine nucleobase metabolic process"/>
    <property type="evidence" value="ECO:0007669"/>
    <property type="project" value="UniProtKB-KW"/>
</dbReference>
<comment type="pathway">
    <text evidence="2">Purine metabolism; urate degradation; (S)-allantoin from urate: step 3/3.</text>
</comment>
<evidence type="ECO:0000313" key="10">
    <source>
        <dbReference type="Proteomes" id="UP000677265"/>
    </source>
</evidence>
<keyword evidence="10" id="KW-1185">Reference proteome</keyword>
<dbReference type="PANTHER" id="PTHR43466:SF1">
    <property type="entry name" value="2-OXO-4-HYDROXY-4-CARBOXY-5-UREIDOIMIDAZOLINE DECARBOXYLASE-RELATED"/>
    <property type="match status" value="1"/>
</dbReference>
<evidence type="ECO:0000256" key="6">
    <source>
        <dbReference type="ARBA" id="ARBA00023239"/>
    </source>
</evidence>
<evidence type="ECO:0000313" key="9">
    <source>
        <dbReference type="EMBL" id="MCH6266849.1"/>
    </source>
</evidence>
<evidence type="ECO:0000259" key="7">
    <source>
        <dbReference type="Pfam" id="PF09349"/>
    </source>
</evidence>
<feature type="domain" description="Oxo-4-hydroxy-4-carboxy-5-ureidoimidazoline decarboxylase" evidence="7">
    <location>
        <begin position="9"/>
        <end position="161"/>
    </location>
</feature>
<evidence type="ECO:0000313" key="8">
    <source>
        <dbReference type="EMBL" id="MBS4180197.1"/>
    </source>
</evidence>
<dbReference type="PANTHER" id="PTHR43466">
    <property type="entry name" value="2-OXO-4-HYDROXY-4-CARBOXY-5-UREIDOIMIDAZOLINE DECARBOXYLASE-RELATED"/>
    <property type="match status" value="1"/>
</dbReference>
<gene>
    <name evidence="8" type="primary">uraD</name>
    <name evidence="9" type="ORF">KHB02_015070</name>
    <name evidence="8" type="ORF">KHB02_02210</name>
</gene>
<dbReference type="SUPFAM" id="SSF158694">
    <property type="entry name" value="UraD-Like"/>
    <property type="match status" value="1"/>
</dbReference>
<evidence type="ECO:0000256" key="3">
    <source>
        <dbReference type="ARBA" id="ARBA00012257"/>
    </source>
</evidence>
<comment type="catalytic activity">
    <reaction evidence="1">
        <text>5-hydroxy-2-oxo-4-ureido-2,5-dihydro-1H-imidazole-5-carboxylate + H(+) = (S)-allantoin + CO2</text>
        <dbReference type="Rhea" id="RHEA:26301"/>
        <dbReference type="ChEBI" id="CHEBI:15378"/>
        <dbReference type="ChEBI" id="CHEBI:15678"/>
        <dbReference type="ChEBI" id="CHEBI:16526"/>
        <dbReference type="ChEBI" id="CHEBI:58639"/>
        <dbReference type="EC" id="4.1.1.97"/>
    </reaction>
</comment>
<evidence type="ECO:0000256" key="1">
    <source>
        <dbReference type="ARBA" id="ARBA00001163"/>
    </source>
</evidence>
<proteinExistence type="predicted"/>
<evidence type="ECO:0000256" key="2">
    <source>
        <dbReference type="ARBA" id="ARBA00004754"/>
    </source>
</evidence>
<protein>
    <recommendedName>
        <fullName evidence="3">2-oxo-4-hydroxy-4-carboxy-5-ureidoimidazoline decarboxylase</fullName>
        <ecNumber evidence="3">4.1.1.97</ecNumber>
    </recommendedName>
</protein>
<dbReference type="InterPro" id="IPR017580">
    <property type="entry name" value="OHCU_decarboxylase-1"/>
</dbReference>
<evidence type="ECO:0000256" key="5">
    <source>
        <dbReference type="ARBA" id="ARBA00022793"/>
    </source>
</evidence>
<keyword evidence="6 8" id="KW-0456">Lyase</keyword>
<name>A0A942SUL8_9BACI</name>
<dbReference type="GO" id="GO:0051997">
    <property type="term" value="F:2-oxo-4-hydroxy-4-carboxy-5-ureidoimidazoline decarboxylase activity"/>
    <property type="evidence" value="ECO:0007669"/>
    <property type="project" value="UniProtKB-EC"/>
</dbReference>
<dbReference type="RefSeq" id="WP_213140209.1">
    <property type="nucleotide sequence ID" value="NZ_JAGYPE020000026.1"/>
</dbReference>
<dbReference type="InterPro" id="IPR036778">
    <property type="entry name" value="OHCU_decarboxylase_sf"/>
</dbReference>
<dbReference type="Pfam" id="PF09349">
    <property type="entry name" value="OHCU_decarbox"/>
    <property type="match status" value="1"/>
</dbReference>
<organism evidence="8">
    <name type="scientific">Neobacillus citreus</name>
    <dbReference type="NCBI Taxonomy" id="2833578"/>
    <lineage>
        <taxon>Bacteria</taxon>
        <taxon>Bacillati</taxon>
        <taxon>Bacillota</taxon>
        <taxon>Bacilli</taxon>
        <taxon>Bacillales</taxon>
        <taxon>Bacillaceae</taxon>
        <taxon>Neobacillus</taxon>
    </lineage>
</organism>
<reference evidence="8" key="1">
    <citation type="submission" date="2021-05" db="EMBL/GenBank/DDBJ databases">
        <title>Novel Bacillus species.</title>
        <authorList>
            <person name="Liu G."/>
        </authorList>
    </citation>
    <scope>NUCLEOTIDE SEQUENCE</scope>
    <source>
        <strain evidence="8 10">FJAT-50051</strain>
    </source>
</reference>
<sequence>MTMKLETLNSLDQPAFTEVLGWVFEHSPWVAERTWVNRPFQSVADLHQALVDTVKESTMEEKLALLRAHPDLAARVQMADASVKEQASAGLNQLTKEEHEEFLSLNNAYTSKFQFPFIMAVKGQTKETIRGNMKERVNNDPPEELQEALTQIFKIAFFRLEDFIIK</sequence>
<dbReference type="EMBL" id="JAGYPE010000001">
    <property type="protein sequence ID" value="MBS4180197.1"/>
    <property type="molecule type" value="Genomic_DNA"/>
</dbReference>
<dbReference type="InterPro" id="IPR018020">
    <property type="entry name" value="OHCU_decarboxylase"/>
</dbReference>
<comment type="caution">
    <text evidence="8">The sequence shown here is derived from an EMBL/GenBank/DDBJ whole genome shotgun (WGS) entry which is preliminary data.</text>
</comment>
<keyword evidence="5" id="KW-0210">Decarboxylase</keyword>
<dbReference type="AlphaFoldDB" id="A0A942SUL8"/>
<dbReference type="Gene3D" id="1.10.3330.10">
    <property type="entry name" value="Oxo-4-hydroxy-4-carboxy-5-ureidoimidazoline decarboxylase"/>
    <property type="match status" value="1"/>
</dbReference>
<dbReference type="EMBL" id="JAGYPE020000026">
    <property type="protein sequence ID" value="MCH6266849.1"/>
    <property type="molecule type" value="Genomic_DNA"/>
</dbReference>
<dbReference type="GO" id="GO:0019628">
    <property type="term" value="P:urate catabolic process"/>
    <property type="evidence" value="ECO:0007669"/>
    <property type="project" value="TreeGrafter"/>
</dbReference>